<dbReference type="EMBL" id="WVUK01000064">
    <property type="protein sequence ID" value="KAF7489789.1"/>
    <property type="molecule type" value="Genomic_DNA"/>
</dbReference>
<keyword evidence="7" id="KW-1185">Reference proteome</keyword>
<dbReference type="PANTHER" id="PTHR12411">
    <property type="entry name" value="CYSTEINE PROTEASE FAMILY C1-RELATED"/>
    <property type="match status" value="1"/>
</dbReference>
<reference evidence="6" key="3">
    <citation type="submission" date="2022-06" db="UniProtKB">
        <authorList>
            <consortium name="EnsemblMetazoa"/>
        </authorList>
    </citation>
    <scope>IDENTIFICATION</scope>
</reference>
<reference evidence="5" key="2">
    <citation type="submission" date="2020-01" db="EMBL/GenBank/DDBJ databases">
        <authorList>
            <person name="Korhonen P.K.K."/>
            <person name="Guangxu M.G."/>
            <person name="Wang T.W."/>
            <person name="Stroehlein A.J.S."/>
            <person name="Young N.D."/>
            <person name="Ang C.-S.A."/>
            <person name="Fernando D.W.F."/>
            <person name="Lu H.L."/>
            <person name="Taylor S.T."/>
            <person name="Ehtesham M.E.M."/>
            <person name="Najaraj S.H.N."/>
            <person name="Harsha G.H.G."/>
            <person name="Madugundu A.M."/>
            <person name="Renuse S.R."/>
            <person name="Holt D.H."/>
            <person name="Pandey A.P."/>
            <person name="Papenfuss A.P."/>
            <person name="Gasser R.B.G."/>
            <person name="Fischer K.F."/>
        </authorList>
    </citation>
    <scope>NUCLEOTIDE SEQUENCE</scope>
    <source>
        <strain evidence="5">SSS_KF_BRIS2020</strain>
    </source>
</reference>
<protein>
    <submittedName>
        <fullName evidence="5">Peptidase 1</fullName>
    </submittedName>
</protein>
<dbReference type="SMART" id="SM00645">
    <property type="entry name" value="Pept_C1"/>
    <property type="match status" value="1"/>
</dbReference>
<evidence type="ECO:0000313" key="6">
    <source>
        <dbReference type="EnsemblMetazoa" id="KAF7489789.1"/>
    </source>
</evidence>
<dbReference type="InterPro" id="IPR038765">
    <property type="entry name" value="Papain-like_cys_pep_sf"/>
</dbReference>
<evidence type="ECO:0000313" key="5">
    <source>
        <dbReference type="EMBL" id="KAF7489789.1"/>
    </source>
</evidence>
<dbReference type="AlphaFoldDB" id="A0A834R2P4"/>
<proteinExistence type="inferred from homology"/>
<feature type="signal peptide" evidence="3">
    <location>
        <begin position="1"/>
        <end position="26"/>
    </location>
</feature>
<feature type="domain" description="Peptidase C1A papain C-terminal" evidence="4">
    <location>
        <begin position="115"/>
        <end position="335"/>
    </location>
</feature>
<keyword evidence="3" id="KW-0732">Signal</keyword>
<dbReference type="Pfam" id="PF00112">
    <property type="entry name" value="Peptidase_C1"/>
    <property type="match status" value="1"/>
</dbReference>
<evidence type="ECO:0000259" key="4">
    <source>
        <dbReference type="SMART" id="SM00645"/>
    </source>
</evidence>
<evidence type="ECO:0000256" key="2">
    <source>
        <dbReference type="SAM" id="MobiDB-lite"/>
    </source>
</evidence>
<sequence>MNWLGKKSSTIIVAMLMIIHFDVSFTQELNESPPTATESTLTTTESPPTTTESSTTTTESPTENTDLFREQPFSYNEEDYYEVLYNDYRKCRKDFAQFRRSRYFRFCNLPPHTKLPKEFDLRKLKVIPPVRNQKRCNASWAFGPLGAVESALIHRFHLPHRHFQLSTQELVDCAGNQGCRGGVDVTQAFSYLMEKGVVTEFEYPYKARQGKCQERKHRHQYHVRIKDYCGICPHTVPILKSFIYHYKRPLTTILHIRNRRAYNRLGIYAVDEDFGNKVRHRHVVNIVGWGYHHRGNISYWIVKNSMGLHWGHKGYAFVDIDSDEFEIRKNNFYFRLGRPEF</sequence>
<organism evidence="5">
    <name type="scientific">Sarcoptes scabiei</name>
    <name type="common">Itch mite</name>
    <name type="synonym">Acarus scabiei</name>
    <dbReference type="NCBI Taxonomy" id="52283"/>
    <lineage>
        <taxon>Eukaryota</taxon>
        <taxon>Metazoa</taxon>
        <taxon>Ecdysozoa</taxon>
        <taxon>Arthropoda</taxon>
        <taxon>Chelicerata</taxon>
        <taxon>Arachnida</taxon>
        <taxon>Acari</taxon>
        <taxon>Acariformes</taxon>
        <taxon>Sarcoptiformes</taxon>
        <taxon>Astigmata</taxon>
        <taxon>Psoroptidia</taxon>
        <taxon>Sarcoptoidea</taxon>
        <taxon>Sarcoptidae</taxon>
        <taxon>Sarcoptinae</taxon>
        <taxon>Sarcoptes</taxon>
    </lineage>
</organism>
<dbReference type="CDD" id="cd02248">
    <property type="entry name" value="Peptidase_C1A"/>
    <property type="match status" value="1"/>
</dbReference>
<dbReference type="InterPro" id="IPR000668">
    <property type="entry name" value="Peptidase_C1A_C"/>
</dbReference>
<comment type="similarity">
    <text evidence="1">Belongs to the peptidase C1 family.</text>
</comment>
<dbReference type="GO" id="GO:0008234">
    <property type="term" value="F:cysteine-type peptidase activity"/>
    <property type="evidence" value="ECO:0007669"/>
    <property type="project" value="InterPro"/>
</dbReference>
<accession>A0A834R2P4</accession>
<name>A0A834R2P4_SARSC</name>
<dbReference type="GO" id="GO:0006508">
    <property type="term" value="P:proteolysis"/>
    <property type="evidence" value="ECO:0007669"/>
    <property type="project" value="InterPro"/>
</dbReference>
<dbReference type="InterPro" id="IPR013128">
    <property type="entry name" value="Peptidase_C1A"/>
</dbReference>
<reference evidence="7" key="1">
    <citation type="journal article" date="2020" name="PLoS Negl. Trop. Dis.">
        <title>High-quality nuclear genome for Sarcoptes scabiei-A critical resource for a neglected parasite.</title>
        <authorList>
            <person name="Korhonen P.K."/>
            <person name="Gasser R.B."/>
            <person name="Ma G."/>
            <person name="Wang T."/>
            <person name="Stroehlein A.J."/>
            <person name="Young N.D."/>
            <person name="Ang C.S."/>
            <person name="Fernando D.D."/>
            <person name="Lu H.C."/>
            <person name="Taylor S."/>
            <person name="Reynolds S.L."/>
            <person name="Mofiz E."/>
            <person name="Najaraj S.H."/>
            <person name="Gowda H."/>
            <person name="Madugundu A."/>
            <person name="Renuse S."/>
            <person name="Holt D."/>
            <person name="Pandey A."/>
            <person name="Papenfuss A.T."/>
            <person name="Fischer K."/>
        </authorList>
    </citation>
    <scope>NUCLEOTIDE SEQUENCE [LARGE SCALE GENOMIC DNA]</scope>
</reference>
<dbReference type="OrthoDB" id="10253408at2759"/>
<dbReference type="SUPFAM" id="SSF54001">
    <property type="entry name" value="Cysteine proteinases"/>
    <property type="match status" value="1"/>
</dbReference>
<dbReference type="Gene3D" id="3.90.70.10">
    <property type="entry name" value="Cysteine proteinases"/>
    <property type="match status" value="1"/>
</dbReference>
<dbReference type="Proteomes" id="UP000070412">
    <property type="component" value="Unassembled WGS sequence"/>
</dbReference>
<evidence type="ECO:0000256" key="1">
    <source>
        <dbReference type="ARBA" id="ARBA00008455"/>
    </source>
</evidence>
<gene>
    <name evidence="5" type="primary">SSS_905g</name>
    <name evidence="5" type="ORF">SSS_905</name>
</gene>
<dbReference type="InterPro" id="IPR039417">
    <property type="entry name" value="Peptidase_C1A_papain-like"/>
</dbReference>
<feature type="compositionally biased region" description="Low complexity" evidence="2">
    <location>
        <begin position="31"/>
        <end position="65"/>
    </location>
</feature>
<feature type="region of interest" description="Disordered" evidence="2">
    <location>
        <begin position="30"/>
        <end position="69"/>
    </location>
</feature>
<dbReference type="EnsemblMetazoa" id="SSS_905s_mrna">
    <property type="protein sequence ID" value="KAF7489789.1"/>
    <property type="gene ID" value="SSS_905"/>
</dbReference>
<feature type="chain" id="PRO_5038259161" evidence="3">
    <location>
        <begin position="27"/>
        <end position="341"/>
    </location>
</feature>
<evidence type="ECO:0000256" key="3">
    <source>
        <dbReference type="SAM" id="SignalP"/>
    </source>
</evidence>
<evidence type="ECO:0000313" key="7">
    <source>
        <dbReference type="Proteomes" id="UP000070412"/>
    </source>
</evidence>